<dbReference type="Pfam" id="PF00501">
    <property type="entry name" value="AMP-binding"/>
    <property type="match status" value="1"/>
</dbReference>
<feature type="region of interest" description="Disordered" evidence="4">
    <location>
        <begin position="240"/>
        <end position="307"/>
    </location>
</feature>
<feature type="region of interest" description="Disordered" evidence="4">
    <location>
        <begin position="69"/>
        <end position="99"/>
    </location>
</feature>
<keyword evidence="2" id="KW-0067">ATP-binding</keyword>
<dbReference type="InterPro" id="IPR045851">
    <property type="entry name" value="AMP-bd_C_sf"/>
</dbReference>
<dbReference type="InterPro" id="IPR000873">
    <property type="entry name" value="AMP-dep_synth/lig_dom"/>
</dbReference>
<dbReference type="SUPFAM" id="SSF56801">
    <property type="entry name" value="Acetyl-CoA synthetase-like"/>
    <property type="match status" value="1"/>
</dbReference>
<evidence type="ECO:0000256" key="1">
    <source>
        <dbReference type="ARBA" id="ARBA00022741"/>
    </source>
</evidence>
<evidence type="ECO:0000256" key="3">
    <source>
        <dbReference type="ARBA" id="ARBA00024484"/>
    </source>
</evidence>
<dbReference type="FunCoup" id="F0VEB6">
    <property type="interactions" value="14"/>
</dbReference>
<dbReference type="GO" id="GO:0005783">
    <property type="term" value="C:endoplasmic reticulum"/>
    <property type="evidence" value="ECO:0007669"/>
    <property type="project" value="TreeGrafter"/>
</dbReference>
<dbReference type="PANTHER" id="PTHR43272">
    <property type="entry name" value="LONG-CHAIN-FATTY-ACID--COA LIGASE"/>
    <property type="match status" value="1"/>
</dbReference>
<dbReference type="PROSITE" id="PS00455">
    <property type="entry name" value="AMP_BINDING"/>
    <property type="match status" value="1"/>
</dbReference>
<reference evidence="7" key="1">
    <citation type="journal article" date="2012" name="PLoS Pathog.">
        <title>Comparative genomics of the apicomplexan parasites Toxoplasma gondii and Neospora caninum: Coccidia differing in host range and transmission strategy.</title>
        <authorList>
            <person name="Reid A.J."/>
            <person name="Vermont S.J."/>
            <person name="Cotton J.A."/>
            <person name="Harris D."/>
            <person name="Hill-Cawthorne G.A."/>
            <person name="Konen-Waisman S."/>
            <person name="Latham S.M."/>
            <person name="Mourier T."/>
            <person name="Norton R."/>
            <person name="Quail M.A."/>
            <person name="Sanders M."/>
            <person name="Shanmugam D."/>
            <person name="Sohal A."/>
            <person name="Wasmuth J.D."/>
            <person name="Brunk B."/>
            <person name="Grigg M.E."/>
            <person name="Howard J.C."/>
            <person name="Parkinson J."/>
            <person name="Roos D.S."/>
            <person name="Trees A.J."/>
            <person name="Berriman M."/>
            <person name="Pain A."/>
            <person name="Wastling J.M."/>
        </authorList>
    </citation>
    <scope>NUCLEOTIDE SEQUENCE [LARGE SCALE GENOMIC DNA]</scope>
    <source>
        <strain evidence="7">Liverpool</strain>
    </source>
</reference>
<evidence type="ECO:0000259" key="5">
    <source>
        <dbReference type="Pfam" id="PF00501"/>
    </source>
</evidence>
<dbReference type="OMA" id="KCPIVEH"/>
<dbReference type="VEuPathDB" id="ToxoDB:NCLIV_018500"/>
<organism evidence="6 7">
    <name type="scientific">Neospora caninum (strain Liverpool)</name>
    <dbReference type="NCBI Taxonomy" id="572307"/>
    <lineage>
        <taxon>Eukaryota</taxon>
        <taxon>Sar</taxon>
        <taxon>Alveolata</taxon>
        <taxon>Apicomplexa</taxon>
        <taxon>Conoidasida</taxon>
        <taxon>Coccidia</taxon>
        <taxon>Eucoccidiorida</taxon>
        <taxon>Eimeriorina</taxon>
        <taxon>Sarcocystidae</taxon>
        <taxon>Neospora</taxon>
    </lineage>
</organism>
<dbReference type="GO" id="GO:0005524">
    <property type="term" value="F:ATP binding"/>
    <property type="evidence" value="ECO:0007669"/>
    <property type="project" value="UniProtKB-KW"/>
</dbReference>
<dbReference type="InterPro" id="IPR020845">
    <property type="entry name" value="AMP-binding_CS"/>
</dbReference>
<evidence type="ECO:0000256" key="4">
    <source>
        <dbReference type="SAM" id="MobiDB-lite"/>
    </source>
</evidence>
<evidence type="ECO:0000256" key="2">
    <source>
        <dbReference type="ARBA" id="ARBA00022840"/>
    </source>
</evidence>
<dbReference type="PANTHER" id="PTHR43272:SF33">
    <property type="entry name" value="AMP-BINDING DOMAIN-CONTAINING PROTEIN-RELATED"/>
    <property type="match status" value="1"/>
</dbReference>
<dbReference type="eggNOG" id="KOG1256">
    <property type="taxonomic scope" value="Eukaryota"/>
</dbReference>
<accession>F0VEB6</accession>
<evidence type="ECO:0000313" key="7">
    <source>
        <dbReference type="Proteomes" id="UP000007494"/>
    </source>
</evidence>
<dbReference type="Proteomes" id="UP000007494">
    <property type="component" value="Chromosome VI"/>
</dbReference>
<dbReference type="AlphaFoldDB" id="F0VEB6"/>
<keyword evidence="7" id="KW-1185">Reference proteome</keyword>
<feature type="compositionally biased region" description="Basic and acidic residues" evidence="4">
    <location>
        <begin position="240"/>
        <end position="306"/>
    </location>
</feature>
<dbReference type="GO" id="GO:0016020">
    <property type="term" value="C:membrane"/>
    <property type="evidence" value="ECO:0007669"/>
    <property type="project" value="TreeGrafter"/>
</dbReference>
<comment type="catalytic activity">
    <reaction evidence="3">
        <text>a long-chain fatty acid + ATP + CoA = a long-chain fatty acyl-CoA + AMP + diphosphate</text>
        <dbReference type="Rhea" id="RHEA:15421"/>
        <dbReference type="ChEBI" id="CHEBI:30616"/>
        <dbReference type="ChEBI" id="CHEBI:33019"/>
        <dbReference type="ChEBI" id="CHEBI:57287"/>
        <dbReference type="ChEBI" id="CHEBI:57560"/>
        <dbReference type="ChEBI" id="CHEBI:83139"/>
        <dbReference type="ChEBI" id="CHEBI:456215"/>
        <dbReference type="EC" id="6.2.1.3"/>
    </reaction>
    <physiologicalReaction direction="left-to-right" evidence="3">
        <dbReference type="Rhea" id="RHEA:15422"/>
    </physiologicalReaction>
</comment>
<dbReference type="InterPro" id="IPR042099">
    <property type="entry name" value="ANL_N_sf"/>
</dbReference>
<dbReference type="Gene3D" id="3.40.50.12780">
    <property type="entry name" value="N-terminal domain of ligase-like"/>
    <property type="match status" value="1"/>
</dbReference>
<protein>
    <submittedName>
        <fullName evidence="6">Fatty acyl-CoA synthetase 2, related</fullName>
    </submittedName>
</protein>
<gene>
    <name evidence="6" type="ORF">NCLIV_018500</name>
</gene>
<feature type="domain" description="AMP-dependent synthetase/ligase" evidence="5">
    <location>
        <begin position="175"/>
        <end position="631"/>
    </location>
</feature>
<dbReference type="Gene3D" id="3.30.300.30">
    <property type="match status" value="1"/>
</dbReference>
<keyword evidence="1" id="KW-0547">Nucleotide-binding</keyword>
<dbReference type="EMBL" id="FR823387">
    <property type="protein sequence ID" value="CBZ52060.1"/>
    <property type="molecule type" value="Genomic_DNA"/>
</dbReference>
<dbReference type="OrthoDB" id="1700726at2759"/>
<dbReference type="InParanoid" id="F0VEB6"/>
<dbReference type="GO" id="GO:0004467">
    <property type="term" value="F:long-chain fatty acid-CoA ligase activity"/>
    <property type="evidence" value="ECO:0007669"/>
    <property type="project" value="UniProtKB-EC"/>
</dbReference>
<dbReference type="GeneID" id="13444926"/>
<name>F0VEB6_NEOCL</name>
<dbReference type="RefSeq" id="XP_003882092.1">
    <property type="nucleotide sequence ID" value="XM_003882043.1"/>
</dbReference>
<proteinExistence type="predicted"/>
<evidence type="ECO:0000313" key="6">
    <source>
        <dbReference type="EMBL" id="CBZ52060.1"/>
    </source>
</evidence>
<sequence>MRQQYTPDQSRNGCKAPVFRGAAFGRHPFPCPKHLKETNPDLPLGIQPQCNCGQLRRSAVSERLGFVSARRRSRSRGSVPGYASEEAGRDARPVPMENLSAGEKPRFTQKRRRVVSSYWSSFRDPVTHLRKDSSECVRRVERLALQVGSAVMSLPDAVPKLHFEEETFEKDMRFLAFYSRNREEWVICEQACNAYGITIVPLYDTLGPESTAYILTQTRLRSVVASEECASRLLESMEAAKTRAAEQTENDKATHTTAEDGEKKEEGKENKEGQEKDGQEKDGQEKEGKEGDKEPKAAEGGEREKAGGAQTVDAIFVKYLFLMDDPGAPAKDLLERAEKLGVQVFTWNQLLEMGKENPMPLTDDVVATLSTVSTVCYTSGTTSSPKGVLMSHGNFVATVAGAVRGPLTVPQMTLHAGDTYLSYLPLAHVYERSLQNILFSLGGSVGFYAGNTLKLLEDIQELEPAVFSSVPRLFNRIHDRVFDSVRDKSAIAQSLFSQGLSTKIRKIKATGSPVHAMWDKLVFNKTKVLLGSKLRYMLVGSAPLDAYVHEKIEALFSVPLVEGYGMTETMAASFISLAGENTAGHIGGCCPCIEFCLSDISDEMPQHRIDDPEHPAGELCLRGPTVTPGYFRNRDETAKTFDADGWLHSGDVAVIVPGCNAVKIIDRKKNIFKLSQGEYVSPEKIENIYIQAPLVAQAFVTGSSTQSCLVAIIVPDAAKAEKWAAQRGLADRTLQTVCTLPEFHHAVAESMAAVAKEHQLKGFEVVKHFRLVSEPFSIENGLLTPTMKIKRYVASERFAKDINALYLRTGPGRTKEI</sequence>